<reference evidence="1 2" key="2">
    <citation type="submission" date="2018-11" db="EMBL/GenBank/DDBJ databases">
        <authorList>
            <consortium name="Pathogen Informatics"/>
        </authorList>
    </citation>
    <scope>NUCLEOTIDE SEQUENCE [LARGE SCALE GENOMIC DNA]</scope>
    <source>
        <strain evidence="1 2">Egypt</strain>
    </source>
</reference>
<sequence length="139" mass="15050">MPRVEWVPVKPCYLSVGAVGDMPLSVLSKQCVSVQIGGVTVTHEMFLIGGVSEIIIGVDLLRRVGAKIGFVGGKLLVGSQAHQELARKISTENHNVGPVDQRSSRYYRIKPVGTARGRRSKIRVKCGPKPTGMDQQNEA</sequence>
<dbReference type="WBParaSite" id="ECPE_0001210501-mRNA-1">
    <property type="protein sequence ID" value="ECPE_0001210501-mRNA-1"/>
    <property type="gene ID" value="ECPE_0001210501"/>
</dbReference>
<dbReference type="EMBL" id="UZAN01052095">
    <property type="protein sequence ID" value="VDP89302.1"/>
    <property type="molecule type" value="Genomic_DNA"/>
</dbReference>
<name>A0A183AYN5_9TREM</name>
<protein>
    <submittedName>
        <fullName evidence="3">Gag-pol polyprotein</fullName>
    </submittedName>
</protein>
<evidence type="ECO:0000313" key="1">
    <source>
        <dbReference type="EMBL" id="VDP89302.1"/>
    </source>
</evidence>
<dbReference type="AlphaFoldDB" id="A0A183AYN5"/>
<evidence type="ECO:0000313" key="3">
    <source>
        <dbReference type="WBParaSite" id="ECPE_0001210501-mRNA-1"/>
    </source>
</evidence>
<dbReference type="Proteomes" id="UP000272942">
    <property type="component" value="Unassembled WGS sequence"/>
</dbReference>
<accession>A0A183AYN5</accession>
<reference evidence="3" key="1">
    <citation type="submission" date="2016-06" db="UniProtKB">
        <authorList>
            <consortium name="WormBaseParasite"/>
        </authorList>
    </citation>
    <scope>IDENTIFICATION</scope>
</reference>
<evidence type="ECO:0000313" key="2">
    <source>
        <dbReference type="Proteomes" id="UP000272942"/>
    </source>
</evidence>
<organism evidence="3">
    <name type="scientific">Echinostoma caproni</name>
    <dbReference type="NCBI Taxonomy" id="27848"/>
    <lineage>
        <taxon>Eukaryota</taxon>
        <taxon>Metazoa</taxon>
        <taxon>Spiralia</taxon>
        <taxon>Lophotrochozoa</taxon>
        <taxon>Platyhelminthes</taxon>
        <taxon>Trematoda</taxon>
        <taxon>Digenea</taxon>
        <taxon>Plagiorchiida</taxon>
        <taxon>Echinostomata</taxon>
        <taxon>Echinostomatoidea</taxon>
        <taxon>Echinostomatidae</taxon>
        <taxon>Echinostoma</taxon>
    </lineage>
</organism>
<keyword evidence="2" id="KW-1185">Reference proteome</keyword>
<proteinExistence type="predicted"/>
<gene>
    <name evidence="1" type="ORF">ECPE_LOCUS12070</name>
</gene>